<dbReference type="PANTHER" id="PTHR30406">
    <property type="entry name" value="SULFATE TRANSPORT SYSTEM PERMEASE PROTEIN"/>
    <property type="match status" value="1"/>
</dbReference>
<gene>
    <name evidence="13" type="ORF">AVDCRST_MAG76-3708</name>
</gene>
<dbReference type="PROSITE" id="PS50928">
    <property type="entry name" value="ABC_TM1"/>
    <property type="match status" value="1"/>
</dbReference>
<evidence type="ECO:0000259" key="12">
    <source>
        <dbReference type="PROSITE" id="PS50928"/>
    </source>
</evidence>
<reference evidence="13" key="1">
    <citation type="submission" date="2020-02" db="EMBL/GenBank/DDBJ databases">
        <authorList>
            <person name="Meier V. D."/>
        </authorList>
    </citation>
    <scope>NUCLEOTIDE SEQUENCE</scope>
    <source>
        <strain evidence="13">AVDCRST_MAG76</strain>
    </source>
</reference>
<keyword evidence="11" id="KW-1003">Cell membrane</keyword>
<dbReference type="InterPro" id="IPR035906">
    <property type="entry name" value="MetI-like_sf"/>
</dbReference>
<keyword evidence="6 10" id="KW-1133">Transmembrane helix</keyword>
<dbReference type="SUPFAM" id="SSF161098">
    <property type="entry name" value="MetI-like"/>
    <property type="match status" value="1"/>
</dbReference>
<keyword evidence="7" id="KW-0764">Sulfate transport</keyword>
<dbReference type="InterPro" id="IPR011867">
    <property type="entry name" value="ModB_ABC"/>
</dbReference>
<keyword evidence="5 10" id="KW-0812">Transmembrane</keyword>
<evidence type="ECO:0000256" key="3">
    <source>
        <dbReference type="ARBA" id="ARBA00022448"/>
    </source>
</evidence>
<evidence type="ECO:0000256" key="2">
    <source>
        <dbReference type="ARBA" id="ARBA00011779"/>
    </source>
</evidence>
<comment type="subcellular location">
    <subcellularLocation>
        <location evidence="10">Cell membrane</location>
        <topology evidence="10">Multi-pass membrane protein</topology>
    </subcellularLocation>
    <subcellularLocation>
        <location evidence="1">Membrane</location>
        <topology evidence="1">Multi-pass membrane protein</topology>
    </subcellularLocation>
</comment>
<feature type="transmembrane region" description="Helical" evidence="10">
    <location>
        <begin position="95"/>
        <end position="118"/>
    </location>
</feature>
<keyword evidence="4 11" id="KW-0500">Molybdenum</keyword>
<evidence type="ECO:0000256" key="7">
    <source>
        <dbReference type="ARBA" id="ARBA00023032"/>
    </source>
</evidence>
<feature type="transmembrane region" description="Helical" evidence="10">
    <location>
        <begin position="20"/>
        <end position="40"/>
    </location>
</feature>
<dbReference type="GO" id="GO:0015419">
    <property type="term" value="F:ABC-type sulfate transporter activity"/>
    <property type="evidence" value="ECO:0007669"/>
    <property type="project" value="InterPro"/>
</dbReference>
<dbReference type="InterPro" id="IPR005667">
    <property type="entry name" value="Sulph_transpt2"/>
</dbReference>
<dbReference type="EMBL" id="CADCSZ010000219">
    <property type="protein sequence ID" value="CAA9276452.1"/>
    <property type="molecule type" value="Genomic_DNA"/>
</dbReference>
<dbReference type="Gene3D" id="1.10.3720.10">
    <property type="entry name" value="MetI-like"/>
    <property type="match status" value="1"/>
</dbReference>
<proteinExistence type="inferred from homology"/>
<accession>A0A6J4JHE0</accession>
<feature type="transmembrane region" description="Helical" evidence="10">
    <location>
        <begin position="204"/>
        <end position="224"/>
    </location>
</feature>
<dbReference type="PANTHER" id="PTHR30406:SF8">
    <property type="entry name" value="SULFATE TRANSPORT SYSTEM PERMEASE PROTEIN CYST"/>
    <property type="match status" value="1"/>
</dbReference>
<feature type="transmembrane region" description="Helical" evidence="10">
    <location>
        <begin position="60"/>
        <end position="83"/>
    </location>
</feature>
<evidence type="ECO:0000256" key="10">
    <source>
        <dbReference type="RuleBase" id="RU363032"/>
    </source>
</evidence>
<dbReference type="GO" id="GO:0015098">
    <property type="term" value="F:molybdate ion transmembrane transporter activity"/>
    <property type="evidence" value="ECO:0007669"/>
    <property type="project" value="UniProtKB-UniRule"/>
</dbReference>
<feature type="transmembrane region" description="Helical" evidence="10">
    <location>
        <begin position="138"/>
        <end position="159"/>
    </location>
</feature>
<name>A0A6J4JHE0_9ACTN</name>
<dbReference type="CDD" id="cd06261">
    <property type="entry name" value="TM_PBP2"/>
    <property type="match status" value="1"/>
</dbReference>
<evidence type="ECO:0000256" key="8">
    <source>
        <dbReference type="ARBA" id="ARBA00023136"/>
    </source>
</evidence>
<comment type="function">
    <text evidence="9">Part of the ABC transporter complex CysAWTP (TC 3.A.1.6.1) involved in sulfate/thiosulfate import. Probably responsible for the translocation of the substrate across the membrane.</text>
</comment>
<evidence type="ECO:0000256" key="5">
    <source>
        <dbReference type="ARBA" id="ARBA00022692"/>
    </source>
</evidence>
<protein>
    <recommendedName>
        <fullName evidence="11">Molybdenum transport system permease</fullName>
    </recommendedName>
</protein>
<evidence type="ECO:0000256" key="11">
    <source>
        <dbReference type="RuleBase" id="RU365097"/>
    </source>
</evidence>
<evidence type="ECO:0000256" key="9">
    <source>
        <dbReference type="ARBA" id="ARBA00025323"/>
    </source>
</evidence>
<evidence type="ECO:0000256" key="6">
    <source>
        <dbReference type="ARBA" id="ARBA00022989"/>
    </source>
</evidence>
<dbReference type="NCBIfam" id="TIGR02141">
    <property type="entry name" value="modB_ABC"/>
    <property type="match status" value="1"/>
</dbReference>
<comment type="function">
    <text evidence="11">Part of the binding-protein-dependent transport system for molybdenum; probably responsible for the translocation of the substrate across the membrane.</text>
</comment>
<evidence type="ECO:0000256" key="1">
    <source>
        <dbReference type="ARBA" id="ARBA00004141"/>
    </source>
</evidence>
<dbReference type="AlphaFoldDB" id="A0A6J4JHE0"/>
<dbReference type="NCBIfam" id="TIGR01581">
    <property type="entry name" value="Mo_ABC_porter"/>
    <property type="match status" value="1"/>
</dbReference>
<evidence type="ECO:0000256" key="4">
    <source>
        <dbReference type="ARBA" id="ARBA00022505"/>
    </source>
</evidence>
<feature type="domain" description="ABC transmembrane type-1" evidence="12">
    <location>
        <begin position="60"/>
        <end position="261"/>
    </location>
</feature>
<keyword evidence="3 10" id="KW-0813">Transport</keyword>
<comment type="subunit">
    <text evidence="2">The complex is composed of two ATP-binding proteins (CysA), two transmembrane proteins (CysT and CysW) and a solute-binding protein (CysP).</text>
</comment>
<dbReference type="GO" id="GO:0005886">
    <property type="term" value="C:plasma membrane"/>
    <property type="evidence" value="ECO:0007669"/>
    <property type="project" value="UniProtKB-SubCell"/>
</dbReference>
<comment type="similarity">
    <text evidence="11">Belongs to the binding-protein-dependent transport system permease family. CysTW subfamily.</text>
</comment>
<dbReference type="Pfam" id="PF00528">
    <property type="entry name" value="BPD_transp_1"/>
    <property type="match status" value="1"/>
</dbReference>
<sequence length="271" mass="28223">MRRRAGAEDPDQRPGPPWPIAATGALAAILITLPLAALVIEAPWSSAIDQLRSPAAGQALRLSLTTSLLAVAVAFVLGVPLAWVQARVDYRGRSLVRALTTLPLVLPPVVGGIALLLAFGQRGLVGPALGAVGVRLPFTMAGAVAAEAFVALPFLTLTVEGGLRQVDRRLEDAARTLGAGRWEVFRTVTLPLVRPSLTAGAMLAWARALGEFGATITFAGNLPGTTQTLPLFVYVALNGSDPNGAIILSLGLLGVSVVVLAARRDRWLSVL</sequence>
<feature type="transmembrane region" description="Helical" evidence="10">
    <location>
        <begin position="244"/>
        <end position="262"/>
    </location>
</feature>
<organism evidence="13">
    <name type="scientific">uncultured Acidimicrobiales bacterium</name>
    <dbReference type="NCBI Taxonomy" id="310071"/>
    <lineage>
        <taxon>Bacteria</taxon>
        <taxon>Bacillati</taxon>
        <taxon>Actinomycetota</taxon>
        <taxon>Acidimicrobiia</taxon>
        <taxon>Acidimicrobiales</taxon>
        <taxon>environmental samples</taxon>
    </lineage>
</organism>
<dbReference type="InterPro" id="IPR006469">
    <property type="entry name" value="NifC_ABC_porter"/>
</dbReference>
<keyword evidence="8 10" id="KW-0472">Membrane</keyword>
<dbReference type="InterPro" id="IPR000515">
    <property type="entry name" value="MetI-like"/>
</dbReference>
<evidence type="ECO:0000313" key="13">
    <source>
        <dbReference type="EMBL" id="CAA9276452.1"/>
    </source>
</evidence>